<dbReference type="PROSITE" id="PS50848">
    <property type="entry name" value="START"/>
    <property type="match status" value="1"/>
</dbReference>
<proteinExistence type="inferred from homology"/>
<dbReference type="Gene3D" id="1.10.10.60">
    <property type="entry name" value="Homeodomain-like"/>
    <property type="match status" value="1"/>
</dbReference>
<dbReference type="SMART" id="SM00234">
    <property type="entry name" value="START"/>
    <property type="match status" value="1"/>
</dbReference>
<dbReference type="InterPro" id="IPR017970">
    <property type="entry name" value="Homeobox_CS"/>
</dbReference>
<dbReference type="SMART" id="SM00389">
    <property type="entry name" value="HOX"/>
    <property type="match status" value="1"/>
</dbReference>
<dbReference type="InterPro" id="IPR009057">
    <property type="entry name" value="Homeodomain-like_sf"/>
</dbReference>
<evidence type="ECO:0000259" key="11">
    <source>
        <dbReference type="PROSITE" id="PS50071"/>
    </source>
</evidence>
<keyword evidence="4" id="KW-0175">Coiled coil</keyword>
<comment type="similarity">
    <text evidence="2">Belongs to the HD-ZIP homeobox family. Class IV subfamily.</text>
</comment>
<dbReference type="InterPro" id="IPR001356">
    <property type="entry name" value="HD"/>
</dbReference>
<gene>
    <name evidence="13" type="ORF">ACH5RR_023033</name>
</gene>
<dbReference type="Pfam" id="PF01852">
    <property type="entry name" value="START"/>
    <property type="match status" value="1"/>
</dbReference>
<dbReference type="PANTHER" id="PTHR45654">
    <property type="entry name" value="HOMEOBOX-LEUCINE ZIPPER PROTEIN MERISTEM L1"/>
    <property type="match status" value="1"/>
</dbReference>
<comment type="caution">
    <text evidence="13">The sequence shown here is derived from an EMBL/GenBank/DDBJ whole genome shotgun (WGS) entry which is preliminary data.</text>
</comment>
<evidence type="ECO:0000259" key="12">
    <source>
        <dbReference type="PROSITE" id="PS50848"/>
    </source>
</evidence>
<keyword evidence="5 9" id="KW-0238">DNA-binding</keyword>
<dbReference type="FunFam" id="1.10.10.60:FF:000229">
    <property type="entry name" value="Homeobox-leucine zipper protein HDG1"/>
    <property type="match status" value="1"/>
</dbReference>
<dbReference type="CDD" id="cd00086">
    <property type="entry name" value="homeodomain"/>
    <property type="match status" value="1"/>
</dbReference>
<name>A0ABD2ZBD2_9GENT</name>
<evidence type="ECO:0000256" key="5">
    <source>
        <dbReference type="ARBA" id="ARBA00023125"/>
    </source>
</evidence>
<dbReference type="InterPro" id="IPR057993">
    <property type="entry name" value="HD-Zip_IV_C"/>
</dbReference>
<dbReference type="EMBL" id="JBJUIK010000010">
    <property type="protein sequence ID" value="KAL3516131.1"/>
    <property type="molecule type" value="Genomic_DNA"/>
</dbReference>
<keyword evidence="14" id="KW-1185">Reference proteome</keyword>
<keyword evidence="8 9" id="KW-0539">Nucleus</keyword>
<evidence type="ECO:0000256" key="9">
    <source>
        <dbReference type="PROSITE-ProRule" id="PRU00108"/>
    </source>
</evidence>
<evidence type="ECO:0000256" key="3">
    <source>
        <dbReference type="ARBA" id="ARBA00023015"/>
    </source>
</evidence>
<comment type="subcellular location">
    <subcellularLocation>
        <location evidence="1 9 10">Nucleus</location>
    </subcellularLocation>
</comment>
<accession>A0ABD2ZBD2</accession>
<feature type="domain" description="Homeobox" evidence="11">
    <location>
        <begin position="81"/>
        <end position="141"/>
    </location>
</feature>
<sequence length="742" mass="82977">MPRKIMIGQLPLIIEEDEKMGQFDSSSRHLVEKASPKDSEVLPVDVISNAHDDDTLNEELNQKLGCENQDVNHTDGPSHFGCKRKHSHRHTQHQIHEMEEFFKLCSHPDDKQRKQLSHDLGLEPLQVKFWFQNKRTQMKTHLEHVENACLITENEKLRSENIKLRESLTKASCVTCGNPQVAAHVFLDEHQLKVENSTLKEEIARMTSLAAKYVCEPYSNDTSASSSLIPSNSSDFETIALRLGQPIDIDKSAAMQLVISAMEELIRMTKLEFPLWISTMDTGSYLLNEDAYNNLFPKAIGLKLPGFNIEASKGIHVVMMNHINLVEVFMDMDKWLAVFASIISRATILEVISAGPNPGNFDGTLQMMTAEYQVLAPTIPIRESTFLRYCKQLGEGTWGIVDVSFDNLFSSCTLSKCQRRPSGCIIQEMPNGCSKIIWVEHAQVQDEDVHYLGKPFVEFGLAFGAQRYVSVLVRQCERLTSAMMENSSLDDINDTVLTYPEGRKNILKLSERMVLSFYGGVSSSTAYGWWILPESGNDQIRVMTKKSENDPGKPSGVVISATTSFWLPISHKLVFEFLCDESSRNKWDILFDCGDIQEIVHIMNGSEVGNYVSVMRGENSRQGPMQILQECGSHLTGSYIVYAPIDNVLTNSLLASGNPDHVELLPSGFTIYPSAPTDASIHSRAITEVAREVGSLVTVAFQILVNPVTAANFSTTTVSIINDLMEYTSQKIRAALTTPRNP</sequence>
<dbReference type="GO" id="GO:0005634">
    <property type="term" value="C:nucleus"/>
    <property type="evidence" value="ECO:0007669"/>
    <property type="project" value="UniProtKB-SubCell"/>
</dbReference>
<dbReference type="SUPFAM" id="SSF55961">
    <property type="entry name" value="Bet v1-like"/>
    <property type="match status" value="2"/>
</dbReference>
<evidence type="ECO:0000256" key="2">
    <source>
        <dbReference type="ARBA" id="ARBA00006789"/>
    </source>
</evidence>
<dbReference type="Proteomes" id="UP001630127">
    <property type="component" value="Unassembled WGS sequence"/>
</dbReference>
<dbReference type="PANTHER" id="PTHR45654:SF93">
    <property type="entry name" value="HOMEOBOX-LEUCINE ZIPPER PROTEIN HDG2-RELATED"/>
    <property type="match status" value="1"/>
</dbReference>
<dbReference type="GO" id="GO:0003677">
    <property type="term" value="F:DNA binding"/>
    <property type="evidence" value="ECO:0007669"/>
    <property type="project" value="UniProtKB-UniRule"/>
</dbReference>
<evidence type="ECO:0000313" key="14">
    <source>
        <dbReference type="Proteomes" id="UP001630127"/>
    </source>
</evidence>
<evidence type="ECO:0000256" key="1">
    <source>
        <dbReference type="ARBA" id="ARBA00004123"/>
    </source>
</evidence>
<dbReference type="AlphaFoldDB" id="A0ABD2ZBD2"/>
<dbReference type="InterPro" id="IPR002913">
    <property type="entry name" value="START_lipid-bd_dom"/>
</dbReference>
<feature type="domain" description="START" evidence="12">
    <location>
        <begin position="247"/>
        <end position="481"/>
    </location>
</feature>
<dbReference type="PROSITE" id="PS00027">
    <property type="entry name" value="HOMEOBOX_1"/>
    <property type="match status" value="1"/>
</dbReference>
<dbReference type="PROSITE" id="PS50071">
    <property type="entry name" value="HOMEOBOX_2"/>
    <property type="match status" value="1"/>
</dbReference>
<evidence type="ECO:0000256" key="10">
    <source>
        <dbReference type="RuleBase" id="RU000682"/>
    </source>
</evidence>
<dbReference type="SUPFAM" id="SSF46689">
    <property type="entry name" value="Homeodomain-like"/>
    <property type="match status" value="1"/>
</dbReference>
<evidence type="ECO:0000256" key="4">
    <source>
        <dbReference type="ARBA" id="ARBA00023054"/>
    </source>
</evidence>
<keyword evidence="7" id="KW-0804">Transcription</keyword>
<evidence type="ECO:0000313" key="13">
    <source>
        <dbReference type="EMBL" id="KAL3516131.1"/>
    </source>
</evidence>
<feature type="DNA-binding region" description="Homeobox" evidence="9">
    <location>
        <begin position="83"/>
        <end position="142"/>
    </location>
</feature>
<evidence type="ECO:0000256" key="7">
    <source>
        <dbReference type="ARBA" id="ARBA00023163"/>
    </source>
</evidence>
<dbReference type="InterPro" id="IPR042160">
    <property type="entry name" value="HD-Zip_IV"/>
</dbReference>
<keyword evidence="3" id="KW-0805">Transcription regulation</keyword>
<protein>
    <submittedName>
        <fullName evidence="13">Uncharacterized protein</fullName>
    </submittedName>
</protein>
<dbReference type="Pfam" id="PF00046">
    <property type="entry name" value="Homeodomain"/>
    <property type="match status" value="1"/>
</dbReference>
<keyword evidence="6 9" id="KW-0371">Homeobox</keyword>
<dbReference type="CDD" id="cd08875">
    <property type="entry name" value="START_ArGLABRA2_like"/>
    <property type="match status" value="1"/>
</dbReference>
<evidence type="ECO:0000256" key="8">
    <source>
        <dbReference type="ARBA" id="ARBA00023242"/>
    </source>
</evidence>
<organism evidence="13 14">
    <name type="scientific">Cinchona calisaya</name>
    <dbReference type="NCBI Taxonomy" id="153742"/>
    <lineage>
        <taxon>Eukaryota</taxon>
        <taxon>Viridiplantae</taxon>
        <taxon>Streptophyta</taxon>
        <taxon>Embryophyta</taxon>
        <taxon>Tracheophyta</taxon>
        <taxon>Spermatophyta</taxon>
        <taxon>Magnoliopsida</taxon>
        <taxon>eudicotyledons</taxon>
        <taxon>Gunneridae</taxon>
        <taxon>Pentapetalae</taxon>
        <taxon>asterids</taxon>
        <taxon>lamiids</taxon>
        <taxon>Gentianales</taxon>
        <taxon>Rubiaceae</taxon>
        <taxon>Cinchonoideae</taxon>
        <taxon>Cinchoneae</taxon>
        <taxon>Cinchona</taxon>
    </lineage>
</organism>
<evidence type="ECO:0000256" key="6">
    <source>
        <dbReference type="ARBA" id="ARBA00023155"/>
    </source>
</evidence>
<reference evidence="13 14" key="1">
    <citation type="submission" date="2024-11" db="EMBL/GenBank/DDBJ databases">
        <title>A near-complete genome assembly of Cinchona calisaya.</title>
        <authorList>
            <person name="Lian D.C."/>
            <person name="Zhao X.W."/>
            <person name="Wei L."/>
        </authorList>
    </citation>
    <scope>NUCLEOTIDE SEQUENCE [LARGE SCALE GENOMIC DNA]</scope>
    <source>
        <tissue evidence="13">Nenye</tissue>
    </source>
</reference>
<dbReference type="Pfam" id="PF25797">
    <property type="entry name" value="PDF2_C"/>
    <property type="match status" value="1"/>
</dbReference>